<keyword evidence="2" id="KW-1185">Reference proteome</keyword>
<proteinExistence type="predicted"/>
<dbReference type="Proteomes" id="UP000318571">
    <property type="component" value="Chromosome 7"/>
</dbReference>
<evidence type="ECO:0000313" key="1">
    <source>
        <dbReference type="EMBL" id="TRY71595.1"/>
    </source>
</evidence>
<dbReference type="EMBL" id="VCGU01000008">
    <property type="protein sequence ID" value="TRY71595.1"/>
    <property type="molecule type" value="Genomic_DNA"/>
</dbReference>
<sequence length="96" mass="10950">MVILDCQYGLNQDEKKTVLVSNGRLNVEPFINDTTNSAPGLERGGKINLDYDVSPNLFNVTEPLYLYSPTTEMRDYTCKVFHPSERSDLVQKMVVY</sequence>
<organism evidence="1 2">
    <name type="scientific">Tigriopus californicus</name>
    <name type="common">Marine copepod</name>
    <dbReference type="NCBI Taxonomy" id="6832"/>
    <lineage>
        <taxon>Eukaryota</taxon>
        <taxon>Metazoa</taxon>
        <taxon>Ecdysozoa</taxon>
        <taxon>Arthropoda</taxon>
        <taxon>Crustacea</taxon>
        <taxon>Multicrustacea</taxon>
        <taxon>Hexanauplia</taxon>
        <taxon>Copepoda</taxon>
        <taxon>Harpacticoida</taxon>
        <taxon>Harpacticidae</taxon>
        <taxon>Tigriopus</taxon>
    </lineage>
</organism>
<comment type="caution">
    <text evidence="1">The sequence shown here is derived from an EMBL/GenBank/DDBJ whole genome shotgun (WGS) entry which is preliminary data.</text>
</comment>
<feature type="non-terminal residue" evidence="1">
    <location>
        <position position="96"/>
    </location>
</feature>
<name>A0A553P1N2_TIGCA</name>
<dbReference type="AlphaFoldDB" id="A0A553P1N2"/>
<gene>
    <name evidence="1" type="ORF">TCAL_16228</name>
</gene>
<accession>A0A553P1N2</accession>
<reference evidence="1 2" key="1">
    <citation type="journal article" date="2018" name="Nat. Ecol. Evol.">
        <title>Genomic signatures of mitonuclear coevolution across populations of Tigriopus californicus.</title>
        <authorList>
            <person name="Barreto F.S."/>
            <person name="Watson E.T."/>
            <person name="Lima T.G."/>
            <person name="Willett C.S."/>
            <person name="Edmands S."/>
            <person name="Li W."/>
            <person name="Burton R.S."/>
        </authorList>
    </citation>
    <scope>NUCLEOTIDE SEQUENCE [LARGE SCALE GENOMIC DNA]</scope>
    <source>
        <strain evidence="1 2">San Diego</strain>
    </source>
</reference>
<evidence type="ECO:0000313" key="2">
    <source>
        <dbReference type="Proteomes" id="UP000318571"/>
    </source>
</evidence>
<protein>
    <submittedName>
        <fullName evidence="1">Uncharacterized protein</fullName>
    </submittedName>
</protein>